<evidence type="ECO:0000313" key="1">
    <source>
        <dbReference type="EMBL" id="TDL75986.1"/>
    </source>
</evidence>
<dbReference type="InterPro" id="IPR036291">
    <property type="entry name" value="NAD(P)-bd_dom_sf"/>
</dbReference>
<comment type="caution">
    <text evidence="1">The sequence shown here is derived from an EMBL/GenBank/DDBJ whole genome shotgun (WGS) entry which is preliminary data.</text>
</comment>
<dbReference type="InterPro" id="IPR051468">
    <property type="entry name" value="Fungal_SecMetab_SDRs"/>
</dbReference>
<dbReference type="RefSeq" id="WP_133397880.1">
    <property type="nucleotide sequence ID" value="NZ_SNAA01000020.1"/>
</dbReference>
<dbReference type="SUPFAM" id="SSF51735">
    <property type="entry name" value="NAD(P)-binding Rossmann-fold domains"/>
    <property type="match status" value="1"/>
</dbReference>
<dbReference type="GO" id="GO:0005737">
    <property type="term" value="C:cytoplasm"/>
    <property type="evidence" value="ECO:0007669"/>
    <property type="project" value="TreeGrafter"/>
</dbReference>
<sequence>MKSALIIGGSGGIGGAIVAKLKARGVETASLSRADDGFDITDESSIAAHLDGIDPLPDLVLVATGALTSTRDRPEKQLRDLGPEEPVAQFRLNALGPALVLKHLRDRIPRDRRFVFAALSARVGSIGDNGLGGWYSYRTSKAALNSLIHGAAVEIGRMRREAVIVCLHPGTVATEFTADYPDHDKVTPAQAAANLLDTLDGLGPGDSGGFFDYAGRPIPW</sequence>
<gene>
    <name evidence="1" type="ORF">E2L08_14820</name>
</gene>
<dbReference type="Proteomes" id="UP000295701">
    <property type="component" value="Unassembled WGS sequence"/>
</dbReference>
<dbReference type="OrthoDB" id="9785826at2"/>
<dbReference type="PANTHER" id="PTHR43544:SF12">
    <property type="entry name" value="NAD(P)-BINDING ROSSMANN-FOLD SUPERFAMILY PROTEIN"/>
    <property type="match status" value="1"/>
</dbReference>
<organism evidence="1 2">
    <name type="scientific">Palleronia sediminis</name>
    <dbReference type="NCBI Taxonomy" id="2547833"/>
    <lineage>
        <taxon>Bacteria</taxon>
        <taxon>Pseudomonadati</taxon>
        <taxon>Pseudomonadota</taxon>
        <taxon>Alphaproteobacteria</taxon>
        <taxon>Rhodobacterales</taxon>
        <taxon>Roseobacteraceae</taxon>
        <taxon>Palleronia</taxon>
    </lineage>
</organism>
<reference evidence="1 2" key="1">
    <citation type="submission" date="2019-03" db="EMBL/GenBank/DDBJ databases">
        <title>Primorskyibacter sp. SS33 isolated from sediments.</title>
        <authorList>
            <person name="Xunke S."/>
        </authorList>
    </citation>
    <scope>NUCLEOTIDE SEQUENCE [LARGE SCALE GENOMIC DNA]</scope>
    <source>
        <strain evidence="1 2">SS33</strain>
    </source>
</reference>
<dbReference type="PRINTS" id="PR00081">
    <property type="entry name" value="GDHRDH"/>
</dbReference>
<dbReference type="AlphaFoldDB" id="A0A4R6A4F9"/>
<dbReference type="GO" id="GO:0016491">
    <property type="term" value="F:oxidoreductase activity"/>
    <property type="evidence" value="ECO:0007669"/>
    <property type="project" value="TreeGrafter"/>
</dbReference>
<proteinExistence type="predicted"/>
<name>A0A4R6A4F9_9RHOB</name>
<dbReference type="InterPro" id="IPR002347">
    <property type="entry name" value="SDR_fam"/>
</dbReference>
<accession>A0A4R6A4F9</accession>
<dbReference type="PANTHER" id="PTHR43544">
    <property type="entry name" value="SHORT-CHAIN DEHYDROGENASE/REDUCTASE"/>
    <property type="match status" value="1"/>
</dbReference>
<dbReference type="Pfam" id="PF00106">
    <property type="entry name" value="adh_short"/>
    <property type="match status" value="1"/>
</dbReference>
<dbReference type="Gene3D" id="3.40.50.720">
    <property type="entry name" value="NAD(P)-binding Rossmann-like Domain"/>
    <property type="match status" value="1"/>
</dbReference>
<keyword evidence="2" id="KW-1185">Reference proteome</keyword>
<protein>
    <submittedName>
        <fullName evidence="1">SDR family oxidoreductase</fullName>
    </submittedName>
</protein>
<evidence type="ECO:0000313" key="2">
    <source>
        <dbReference type="Proteomes" id="UP000295701"/>
    </source>
</evidence>
<dbReference type="EMBL" id="SNAA01000020">
    <property type="protein sequence ID" value="TDL75986.1"/>
    <property type="molecule type" value="Genomic_DNA"/>
</dbReference>